<dbReference type="PANTHER" id="PTHR47297">
    <property type="match status" value="1"/>
</dbReference>
<dbReference type="EMBL" id="FMZA01000001">
    <property type="protein sequence ID" value="SDB94568.1"/>
    <property type="molecule type" value="Genomic_DNA"/>
</dbReference>
<dbReference type="Gene3D" id="3.40.50.850">
    <property type="entry name" value="Isochorismatase-like"/>
    <property type="match status" value="1"/>
</dbReference>
<dbReference type="OrthoDB" id="4305745at2"/>
<reference evidence="2 3" key="1">
    <citation type="submission" date="2016-10" db="EMBL/GenBank/DDBJ databases">
        <authorList>
            <person name="de Groot N.N."/>
        </authorList>
    </citation>
    <scope>NUCLEOTIDE SEQUENCE [LARGE SCALE GENOMIC DNA]</scope>
    <source>
        <strain evidence="2 3">DSM 45514</strain>
    </source>
</reference>
<feature type="domain" description="Isochorismatase-like" evidence="1">
    <location>
        <begin position="38"/>
        <end position="178"/>
    </location>
</feature>
<proteinExistence type="predicted"/>
<dbReference type="Proteomes" id="UP000199387">
    <property type="component" value="Unassembled WGS sequence"/>
</dbReference>
<name>A0A1G6HKE2_9BACL</name>
<dbReference type="InterPro" id="IPR000868">
    <property type="entry name" value="Isochorismatase-like_dom"/>
</dbReference>
<dbReference type="InterPro" id="IPR036380">
    <property type="entry name" value="Isochorismatase-like_sf"/>
</dbReference>
<dbReference type="GO" id="GO:0008936">
    <property type="term" value="F:nicotinamidase activity"/>
    <property type="evidence" value="ECO:0007669"/>
    <property type="project" value="InterPro"/>
</dbReference>
<dbReference type="CDD" id="cd00431">
    <property type="entry name" value="cysteine_hydrolases"/>
    <property type="match status" value="1"/>
</dbReference>
<dbReference type="Pfam" id="PF00857">
    <property type="entry name" value="Isochorismatase"/>
    <property type="match status" value="1"/>
</dbReference>
<organism evidence="2 3">
    <name type="scientific">Melghirimyces thermohalophilus</name>
    <dbReference type="NCBI Taxonomy" id="1236220"/>
    <lineage>
        <taxon>Bacteria</taxon>
        <taxon>Bacillati</taxon>
        <taxon>Bacillota</taxon>
        <taxon>Bacilli</taxon>
        <taxon>Bacillales</taxon>
        <taxon>Thermoactinomycetaceae</taxon>
        <taxon>Melghirimyces</taxon>
    </lineage>
</organism>
<evidence type="ECO:0000313" key="2">
    <source>
        <dbReference type="EMBL" id="SDB94568.1"/>
    </source>
</evidence>
<dbReference type="AlphaFoldDB" id="A0A1G6HKE2"/>
<dbReference type="RefSeq" id="WP_091565172.1">
    <property type="nucleotide sequence ID" value="NZ_FMZA01000001.1"/>
</dbReference>
<dbReference type="SUPFAM" id="SSF52499">
    <property type="entry name" value="Isochorismatase-like hydrolases"/>
    <property type="match status" value="1"/>
</dbReference>
<dbReference type="STRING" id="1236220.SAMN04488112_10113"/>
<evidence type="ECO:0000259" key="1">
    <source>
        <dbReference type="Pfam" id="PF00857"/>
    </source>
</evidence>
<gene>
    <name evidence="2" type="ORF">SAMN04488112_10113</name>
</gene>
<accession>A0A1G6HKE2</accession>
<sequence length="246" mass="27156">MHSRDAFLHVVDREMANLPSETVAQMVERAGGMDRVYLLLVDILNGFCKEGPLASDRVGGMVEPVTRLAQSLVEAGLPGSHLLFLQDDHLPDAKEFSAFPPHCIRGSAEAETVDRLQPFLNISGVRLFRKNATSALFSQDEQGVQLFQLLDDVFERGPATFLVVGDCTDLCIYQNAMGIRLLANERNADVRVVVSKEHTRTYHTPVEVAEEQGIPAHDGDLLESIFLYHMKINGIEVVATIEGEQG</sequence>
<dbReference type="InterPro" id="IPR044717">
    <property type="entry name" value="NIC1"/>
</dbReference>
<protein>
    <submittedName>
        <fullName evidence="2">Nicotinamidase-related amidase</fullName>
    </submittedName>
</protein>
<evidence type="ECO:0000313" key="3">
    <source>
        <dbReference type="Proteomes" id="UP000199387"/>
    </source>
</evidence>
<keyword evidence="3" id="KW-1185">Reference proteome</keyword>
<dbReference type="PANTHER" id="PTHR47297:SF2">
    <property type="entry name" value="OS02G0606800 PROTEIN"/>
    <property type="match status" value="1"/>
</dbReference>
<dbReference type="GO" id="GO:0019365">
    <property type="term" value="P:pyridine nucleotide salvage"/>
    <property type="evidence" value="ECO:0007669"/>
    <property type="project" value="InterPro"/>
</dbReference>